<name>A0A0F9ZI40_9BACT</name>
<dbReference type="Gene3D" id="1.10.10.10">
    <property type="entry name" value="Winged helix-like DNA-binding domain superfamily/Winged helix DNA-binding domain"/>
    <property type="match status" value="1"/>
</dbReference>
<dbReference type="InterPro" id="IPR036217">
    <property type="entry name" value="MethylDNA_cys_MeTrfase_DNAb"/>
</dbReference>
<dbReference type="Gene3D" id="3.30.160.70">
    <property type="entry name" value="Methylated DNA-protein cysteine methyltransferase domain"/>
    <property type="match status" value="1"/>
</dbReference>
<keyword evidence="5 11" id="KW-0808">Transferase</keyword>
<dbReference type="InterPro" id="IPR036388">
    <property type="entry name" value="WH-like_DNA-bd_sf"/>
</dbReference>
<evidence type="ECO:0000256" key="7">
    <source>
        <dbReference type="ARBA" id="ARBA00023204"/>
    </source>
</evidence>
<sequence length="154" mass="18047">MKNLFNYRTVLGNIRIVEEDGKITNLLFYNEPYPKEYEIKETEILKQANIQLQEYFKKERKTFDLPINIKGTPFQQKVWDILKSIPYGETRNYKEIANQMESKTKIYKSIGSSCNQNPIPILIPCHRVIGVDGDLKGYKGGIEMKRFLLHLESN</sequence>
<dbReference type="SUPFAM" id="SSF53155">
    <property type="entry name" value="Methylated DNA-protein cysteine methyltransferase domain"/>
    <property type="match status" value="1"/>
</dbReference>
<evidence type="ECO:0000256" key="3">
    <source>
        <dbReference type="ARBA" id="ARBA00011918"/>
    </source>
</evidence>
<dbReference type="PANTHER" id="PTHR10815">
    <property type="entry name" value="METHYLATED-DNA--PROTEIN-CYSTEINE METHYLTRANSFERASE"/>
    <property type="match status" value="1"/>
</dbReference>
<keyword evidence="4 11" id="KW-0489">Methyltransferase</keyword>
<keyword evidence="6" id="KW-0227">DNA damage</keyword>
<evidence type="ECO:0000256" key="2">
    <source>
        <dbReference type="ARBA" id="ARBA00008711"/>
    </source>
</evidence>
<dbReference type="PROSITE" id="PS00374">
    <property type="entry name" value="MGMT"/>
    <property type="match status" value="1"/>
</dbReference>
<comment type="similarity">
    <text evidence="2">Belongs to the MGMT family.</text>
</comment>
<dbReference type="GO" id="GO:0006281">
    <property type="term" value="P:DNA repair"/>
    <property type="evidence" value="ECO:0007669"/>
    <property type="project" value="UniProtKB-KW"/>
</dbReference>
<dbReference type="EC" id="2.1.1.63" evidence="3"/>
<dbReference type="Pfam" id="PF01035">
    <property type="entry name" value="DNA_binding_1"/>
    <property type="match status" value="1"/>
</dbReference>
<dbReference type="Proteomes" id="UP000034302">
    <property type="component" value="Unassembled WGS sequence"/>
</dbReference>
<feature type="domain" description="Methylated-DNA-[protein]-cysteine S-methyltransferase DNA binding" evidence="9">
    <location>
        <begin position="73"/>
        <end position="153"/>
    </location>
</feature>
<dbReference type="GO" id="GO:0032259">
    <property type="term" value="P:methylation"/>
    <property type="evidence" value="ECO:0007669"/>
    <property type="project" value="UniProtKB-KW"/>
</dbReference>
<evidence type="ECO:0000256" key="8">
    <source>
        <dbReference type="ARBA" id="ARBA00049348"/>
    </source>
</evidence>
<evidence type="ECO:0000259" key="9">
    <source>
        <dbReference type="Pfam" id="PF01035"/>
    </source>
</evidence>
<dbReference type="CDD" id="cd06445">
    <property type="entry name" value="ATase"/>
    <property type="match status" value="1"/>
</dbReference>
<evidence type="ECO:0000313" key="11">
    <source>
        <dbReference type="EMBL" id="KKP43794.1"/>
    </source>
</evidence>
<evidence type="ECO:0000256" key="4">
    <source>
        <dbReference type="ARBA" id="ARBA00022603"/>
    </source>
</evidence>
<dbReference type="InterPro" id="IPR001497">
    <property type="entry name" value="MethylDNA_cys_MeTrfase_AS"/>
</dbReference>
<organism evidence="11 12">
    <name type="scientific">candidate division WS6 bacterium GW2011_GWC1_33_20</name>
    <dbReference type="NCBI Taxonomy" id="1619089"/>
    <lineage>
        <taxon>Bacteria</taxon>
        <taxon>Candidatus Dojkabacteria</taxon>
    </lineage>
</organism>
<dbReference type="InterPro" id="IPR014048">
    <property type="entry name" value="MethylDNA_cys_MeTrfase_DNA-bd"/>
</dbReference>
<accession>A0A0F9ZI40</accession>
<comment type="caution">
    <text evidence="11">The sequence shown here is derived from an EMBL/GenBank/DDBJ whole genome shotgun (WGS) entry which is preliminary data.</text>
</comment>
<dbReference type="FunFam" id="1.10.10.10:FF:000214">
    <property type="entry name" value="Methylated-DNA--protein-cysteine methyltransferase"/>
    <property type="match status" value="1"/>
</dbReference>
<dbReference type="InterPro" id="IPR036631">
    <property type="entry name" value="MGMT_N_sf"/>
</dbReference>
<dbReference type="SUPFAM" id="SSF46767">
    <property type="entry name" value="Methylated DNA-protein cysteine methyltransferase, C-terminal domain"/>
    <property type="match status" value="1"/>
</dbReference>
<gene>
    <name evidence="11" type="ORF">UR34_C0011G0048</name>
</gene>
<proteinExistence type="inferred from homology"/>
<feature type="domain" description="Methylguanine DNA methyltransferase ribonuclease-like" evidence="10">
    <location>
        <begin position="7"/>
        <end position="68"/>
    </location>
</feature>
<dbReference type="PANTHER" id="PTHR10815:SF5">
    <property type="entry name" value="METHYLATED-DNA--PROTEIN-CYSTEINE METHYLTRANSFERASE"/>
    <property type="match status" value="1"/>
</dbReference>
<dbReference type="AlphaFoldDB" id="A0A0F9ZI40"/>
<evidence type="ECO:0000256" key="1">
    <source>
        <dbReference type="ARBA" id="ARBA00001286"/>
    </source>
</evidence>
<protein>
    <recommendedName>
        <fullName evidence="3">methylated-DNA--[protein]-cysteine S-methyltransferase</fullName>
        <ecNumber evidence="3">2.1.1.63</ecNumber>
    </recommendedName>
</protein>
<dbReference type="GO" id="GO:0003908">
    <property type="term" value="F:methylated-DNA-[protein]-cysteine S-methyltransferase activity"/>
    <property type="evidence" value="ECO:0007669"/>
    <property type="project" value="UniProtKB-EC"/>
</dbReference>
<evidence type="ECO:0000313" key="12">
    <source>
        <dbReference type="Proteomes" id="UP000034302"/>
    </source>
</evidence>
<dbReference type="NCBIfam" id="TIGR00589">
    <property type="entry name" value="ogt"/>
    <property type="match status" value="1"/>
</dbReference>
<dbReference type="EMBL" id="LBOV01000011">
    <property type="protein sequence ID" value="KKP43794.1"/>
    <property type="molecule type" value="Genomic_DNA"/>
</dbReference>
<evidence type="ECO:0000256" key="6">
    <source>
        <dbReference type="ARBA" id="ARBA00022763"/>
    </source>
</evidence>
<comment type="catalytic activity">
    <reaction evidence="8">
        <text>a 6-O-methyl-2'-deoxyguanosine in DNA + L-cysteinyl-[protein] = S-methyl-L-cysteinyl-[protein] + a 2'-deoxyguanosine in DNA</text>
        <dbReference type="Rhea" id="RHEA:24000"/>
        <dbReference type="Rhea" id="RHEA-COMP:10131"/>
        <dbReference type="Rhea" id="RHEA-COMP:10132"/>
        <dbReference type="Rhea" id="RHEA-COMP:11367"/>
        <dbReference type="Rhea" id="RHEA-COMP:11368"/>
        <dbReference type="ChEBI" id="CHEBI:29950"/>
        <dbReference type="ChEBI" id="CHEBI:82612"/>
        <dbReference type="ChEBI" id="CHEBI:85445"/>
        <dbReference type="ChEBI" id="CHEBI:85448"/>
        <dbReference type="EC" id="2.1.1.63"/>
    </reaction>
</comment>
<evidence type="ECO:0000259" key="10">
    <source>
        <dbReference type="Pfam" id="PF02870"/>
    </source>
</evidence>
<dbReference type="InterPro" id="IPR008332">
    <property type="entry name" value="MethylG_MeTrfase_N"/>
</dbReference>
<dbReference type="Pfam" id="PF02870">
    <property type="entry name" value="Methyltransf_1N"/>
    <property type="match status" value="1"/>
</dbReference>
<evidence type="ECO:0000256" key="5">
    <source>
        <dbReference type="ARBA" id="ARBA00022679"/>
    </source>
</evidence>
<reference evidence="11 12" key="1">
    <citation type="journal article" date="2015" name="Nature">
        <title>rRNA introns, odd ribosomes, and small enigmatic genomes across a large radiation of phyla.</title>
        <authorList>
            <person name="Brown C.T."/>
            <person name="Hug L.A."/>
            <person name="Thomas B.C."/>
            <person name="Sharon I."/>
            <person name="Castelle C.J."/>
            <person name="Singh A."/>
            <person name="Wilkins M.J."/>
            <person name="Williams K.H."/>
            <person name="Banfield J.F."/>
        </authorList>
    </citation>
    <scope>NUCLEOTIDE SEQUENCE [LARGE SCALE GENOMIC DNA]</scope>
</reference>
<comment type="catalytic activity">
    <reaction evidence="1">
        <text>a 4-O-methyl-thymidine in DNA + L-cysteinyl-[protein] = a thymidine in DNA + S-methyl-L-cysteinyl-[protein]</text>
        <dbReference type="Rhea" id="RHEA:53428"/>
        <dbReference type="Rhea" id="RHEA-COMP:10131"/>
        <dbReference type="Rhea" id="RHEA-COMP:10132"/>
        <dbReference type="Rhea" id="RHEA-COMP:13555"/>
        <dbReference type="Rhea" id="RHEA-COMP:13556"/>
        <dbReference type="ChEBI" id="CHEBI:29950"/>
        <dbReference type="ChEBI" id="CHEBI:82612"/>
        <dbReference type="ChEBI" id="CHEBI:137386"/>
        <dbReference type="ChEBI" id="CHEBI:137387"/>
        <dbReference type="EC" id="2.1.1.63"/>
    </reaction>
</comment>
<keyword evidence="7" id="KW-0234">DNA repair</keyword>
<dbReference type="PATRIC" id="fig|1619089.3.peg.493"/>